<dbReference type="InterPro" id="IPR035093">
    <property type="entry name" value="RelE/ParE_toxin_dom_sf"/>
</dbReference>
<dbReference type="AlphaFoldDB" id="A0A9Q3R0A6"/>
<evidence type="ECO:0000313" key="3">
    <source>
        <dbReference type="EMBL" id="MBX5025820.1"/>
    </source>
</evidence>
<gene>
    <name evidence="3" type="ORF">HJB63_25210</name>
</gene>
<evidence type="ECO:0000256" key="2">
    <source>
        <dbReference type="ARBA" id="ARBA00022649"/>
    </source>
</evidence>
<dbReference type="PANTHER" id="PTHR33755">
    <property type="entry name" value="TOXIN PARE1-RELATED"/>
    <property type="match status" value="1"/>
</dbReference>
<dbReference type="RefSeq" id="WP_207244663.1">
    <property type="nucleotide sequence ID" value="NZ_CP071455.1"/>
</dbReference>
<comment type="caution">
    <text evidence="3">The sequence shown here is derived from an EMBL/GenBank/DDBJ whole genome shotgun (WGS) entry which is preliminary data.</text>
</comment>
<dbReference type="PANTHER" id="PTHR33755:SF6">
    <property type="entry name" value="PLASMID STABILIZATION SYSTEM PROTEIN"/>
    <property type="match status" value="1"/>
</dbReference>
<name>A0A9Q3R0A6_9HYPH</name>
<dbReference type="GeneID" id="66142916"/>
<dbReference type="EMBL" id="JABDYC010000010">
    <property type="protein sequence ID" value="MBX5025820.1"/>
    <property type="molecule type" value="Genomic_DNA"/>
</dbReference>
<protein>
    <submittedName>
        <fullName evidence="3">Type II toxin-antitoxin system RelE/ParE family toxin</fullName>
    </submittedName>
</protein>
<evidence type="ECO:0000256" key="1">
    <source>
        <dbReference type="ARBA" id="ARBA00006226"/>
    </source>
</evidence>
<proteinExistence type="inferred from homology"/>
<dbReference type="InterPro" id="IPR051803">
    <property type="entry name" value="TA_system_RelE-like_toxin"/>
</dbReference>
<organism evidence="3 4">
    <name type="scientific">Rhizobium lentis</name>
    <dbReference type="NCBI Taxonomy" id="1138194"/>
    <lineage>
        <taxon>Bacteria</taxon>
        <taxon>Pseudomonadati</taxon>
        <taxon>Pseudomonadota</taxon>
        <taxon>Alphaproteobacteria</taxon>
        <taxon>Hyphomicrobiales</taxon>
        <taxon>Rhizobiaceae</taxon>
        <taxon>Rhizobium/Agrobacterium group</taxon>
        <taxon>Rhizobium</taxon>
    </lineage>
</organism>
<dbReference type="Proteomes" id="UP000749740">
    <property type="component" value="Unassembled WGS sequence"/>
</dbReference>
<evidence type="ECO:0000313" key="4">
    <source>
        <dbReference type="Proteomes" id="UP000749740"/>
    </source>
</evidence>
<dbReference type="Gene3D" id="3.30.2310.20">
    <property type="entry name" value="RelE-like"/>
    <property type="match status" value="1"/>
</dbReference>
<reference evidence="3" key="1">
    <citation type="submission" date="2020-04" db="EMBL/GenBank/DDBJ databases">
        <title>Global-level population genomics: horizontal gene transfer, symbiosis and evolution in Rhizobia.</title>
        <authorList>
            <person name="Gai Y."/>
        </authorList>
    </citation>
    <scope>NUCLEOTIDE SEQUENCE</scope>
    <source>
        <strain evidence="3">BLR57</strain>
    </source>
</reference>
<dbReference type="Pfam" id="PF05016">
    <property type="entry name" value="ParE_toxin"/>
    <property type="match status" value="1"/>
</dbReference>
<keyword evidence="2" id="KW-1277">Toxin-antitoxin system</keyword>
<dbReference type="NCBIfam" id="TIGR02385">
    <property type="entry name" value="RelE_StbE"/>
    <property type="match status" value="1"/>
</dbReference>
<sequence length="97" mass="10594">MKLTWSAFALSDRDAIFTYIEAENPSAAVMIDERIMAAARRLVDFPASGRVGRIAGTRELVINGTPYIAAYVATETAVRVLRVLHGSQEWPDTLPGS</sequence>
<accession>A0A9Q3R0A6</accession>
<dbReference type="InterPro" id="IPR007712">
    <property type="entry name" value="RelE/ParE_toxin"/>
</dbReference>
<comment type="similarity">
    <text evidence="1">Belongs to the RelE toxin family.</text>
</comment>